<evidence type="ECO:0000256" key="1">
    <source>
        <dbReference type="ARBA" id="ARBA00022694"/>
    </source>
</evidence>
<reference evidence="7 8" key="1">
    <citation type="submission" date="2022-07" db="EMBL/GenBank/DDBJ databases">
        <title>Methylomonas rivi sp. nov., Methylomonas rosea sp. nov., Methylomonas aureus sp. nov. and Methylomonas subterranea sp. nov., four novel methanotrophs isolated from a freshwater creek and the deep terrestrial subsurface.</title>
        <authorList>
            <person name="Abin C."/>
            <person name="Sankaranarayanan K."/>
            <person name="Garner C."/>
            <person name="Sindelar R."/>
            <person name="Kotary K."/>
            <person name="Garner R."/>
            <person name="Barclay S."/>
            <person name="Lawson P."/>
            <person name="Krumholz L."/>
        </authorList>
    </citation>
    <scope>NUCLEOTIDE SEQUENCE [LARGE SCALE GENOMIC DNA]</scope>
    <source>
        <strain evidence="7 8">SURF-1</strain>
    </source>
</reference>
<comment type="function">
    <text evidence="5">Trims short 3' overhangs of a variety of RNA species, leaving a one or two nucleotide 3' overhang. Responsible for the end-turnover of tRNA: specifically removes the terminal AMP residue from uncharged tRNA (tRNA-C-C-A). Also appears to be involved in tRNA biosynthesis.</text>
</comment>
<evidence type="ECO:0000256" key="4">
    <source>
        <dbReference type="ARBA" id="ARBA00022839"/>
    </source>
</evidence>
<dbReference type="InterPro" id="IPR036397">
    <property type="entry name" value="RNaseH_sf"/>
</dbReference>
<comment type="cofactor">
    <cofactor evidence="5">
        <name>Mg(2+)</name>
        <dbReference type="ChEBI" id="CHEBI:18420"/>
    </cofactor>
    <text evidence="5">Binds two Mg(2+) per subunit. The active form of the enzyme binds two Mg(2+) ions in its active site. The first Mg(2+) forms only one salt bridge with the protein.</text>
</comment>
<keyword evidence="8" id="KW-1185">Reference proteome</keyword>
<dbReference type="SMART" id="SM00479">
    <property type="entry name" value="EXOIII"/>
    <property type="match status" value="1"/>
</dbReference>
<feature type="binding site" evidence="5">
    <location>
        <position position="184"/>
    </location>
    <ligand>
        <name>Mg(2+)</name>
        <dbReference type="ChEBI" id="CHEBI:18420"/>
        <label>2</label>
        <note>catalytic</note>
    </ligand>
</feature>
<dbReference type="CDD" id="cd06134">
    <property type="entry name" value="RNaseT"/>
    <property type="match status" value="1"/>
</dbReference>
<evidence type="ECO:0000259" key="6">
    <source>
        <dbReference type="SMART" id="SM00479"/>
    </source>
</evidence>
<comment type="caution">
    <text evidence="7">The sequence shown here is derived from an EMBL/GenBank/DDBJ whole genome shotgun (WGS) entry which is preliminary data.</text>
</comment>
<dbReference type="InterPro" id="IPR005987">
    <property type="entry name" value="RNase_T"/>
</dbReference>
<dbReference type="RefSeq" id="WP_256611727.1">
    <property type="nucleotide sequence ID" value="NZ_JANIBM010000023.1"/>
</dbReference>
<comment type="similarity">
    <text evidence="5">Belongs to the RNase T family.</text>
</comment>
<evidence type="ECO:0000256" key="5">
    <source>
        <dbReference type="HAMAP-Rule" id="MF_00157"/>
    </source>
</evidence>
<keyword evidence="3 5" id="KW-0378">Hydrolase</keyword>
<feature type="binding site" evidence="5">
    <location>
        <position position="21"/>
    </location>
    <ligand>
        <name>Mg(2+)</name>
        <dbReference type="ChEBI" id="CHEBI:18420"/>
        <label>1</label>
        <note>catalytic</note>
    </ligand>
</feature>
<gene>
    <name evidence="5 7" type="primary">rnt</name>
    <name evidence="7" type="ORF">NP603_14960</name>
</gene>
<dbReference type="EMBL" id="JANIBM010000023">
    <property type="protein sequence ID" value="MCQ8182419.1"/>
    <property type="molecule type" value="Genomic_DNA"/>
</dbReference>
<comment type="subunit">
    <text evidence="5">Homodimer.</text>
</comment>
<feature type="domain" description="Exonuclease" evidence="6">
    <location>
        <begin position="16"/>
        <end position="201"/>
    </location>
</feature>
<dbReference type="InterPro" id="IPR013520">
    <property type="entry name" value="Ribonucl_H"/>
</dbReference>
<proteinExistence type="inferred from homology"/>
<keyword evidence="5" id="KW-0479">Metal-binding</keyword>
<dbReference type="HAMAP" id="MF_00157">
    <property type="entry name" value="RNase_T"/>
    <property type="match status" value="1"/>
</dbReference>
<evidence type="ECO:0000256" key="3">
    <source>
        <dbReference type="ARBA" id="ARBA00022801"/>
    </source>
</evidence>
<feature type="site" description="Important for substrate binding and specificity" evidence="5">
    <location>
        <position position="122"/>
    </location>
</feature>
<accession>A0ABT1UL30</accession>
<name>A0ABT1UL30_9GAMM</name>
<evidence type="ECO:0000313" key="7">
    <source>
        <dbReference type="EMBL" id="MCQ8182419.1"/>
    </source>
</evidence>
<dbReference type="InterPro" id="IPR012337">
    <property type="entry name" value="RNaseH-like_sf"/>
</dbReference>
<feature type="site" description="Important for substrate binding and specificity" evidence="5">
    <location>
        <position position="27"/>
    </location>
</feature>
<feature type="site" description="Important for substrate binding and specificity" evidence="5">
    <location>
        <position position="144"/>
    </location>
</feature>
<dbReference type="SUPFAM" id="SSF53098">
    <property type="entry name" value="Ribonuclease H-like"/>
    <property type="match status" value="1"/>
</dbReference>
<feature type="active site" description="Proton donor/acceptor" evidence="5">
    <location>
        <position position="179"/>
    </location>
</feature>
<keyword evidence="5" id="KW-0460">Magnesium</keyword>
<organism evidence="7 8">
    <name type="scientific">Methylomonas aurea</name>
    <dbReference type="NCBI Taxonomy" id="2952224"/>
    <lineage>
        <taxon>Bacteria</taxon>
        <taxon>Pseudomonadati</taxon>
        <taxon>Pseudomonadota</taxon>
        <taxon>Gammaproteobacteria</taxon>
        <taxon>Methylococcales</taxon>
        <taxon>Methylococcaceae</taxon>
        <taxon>Methylomonas</taxon>
    </lineage>
</organism>
<dbReference type="Proteomes" id="UP001524569">
    <property type="component" value="Unassembled WGS sequence"/>
</dbReference>
<feature type="binding site" evidence="5">
    <location>
        <position position="179"/>
    </location>
    <ligand>
        <name>Mg(2+)</name>
        <dbReference type="ChEBI" id="CHEBI:18420"/>
        <label>2</label>
        <note>catalytic</note>
    </ligand>
</feature>
<dbReference type="NCBIfam" id="TIGR01298">
    <property type="entry name" value="RNaseT"/>
    <property type="match status" value="1"/>
</dbReference>
<sequence length="229" mass="25328">MQSTFNPLGDRFRGYLPVIVDIETAGFNAKKNPLLEIAAVIVEPDAEGLLRVTEKHHCNIIPFKNSELDEAALKFNGIDPYHPFRMAIEEKEALNKLFTPIKAAVKRNHCKRAILVGHNPAFDINFLNAAIDRTNHKRSPFHPFSSFDTATLGGLVYGQTVLAKIAQAAGLDWDNSRAHSALYDAEQTAELFCLIINRWKKLSELEALQNSPISDLAHNNAASGGLAEL</sequence>
<keyword evidence="2 5" id="KW-0540">Nuclease</keyword>
<dbReference type="Gene3D" id="3.30.420.10">
    <property type="entry name" value="Ribonuclease H-like superfamily/Ribonuclease H"/>
    <property type="match status" value="1"/>
</dbReference>
<dbReference type="PANTHER" id="PTHR30231:SF2">
    <property type="entry name" value="RIBONUCLEASE T"/>
    <property type="match status" value="1"/>
</dbReference>
<evidence type="ECO:0000313" key="8">
    <source>
        <dbReference type="Proteomes" id="UP001524569"/>
    </source>
</evidence>
<keyword evidence="4 5" id="KW-0269">Exonuclease</keyword>
<protein>
    <recommendedName>
        <fullName evidence="5">Ribonuclease T</fullName>
        <ecNumber evidence="5">3.1.13.-</ecNumber>
    </recommendedName>
    <alternativeName>
        <fullName evidence="5">Exoribonuclease T</fullName>
        <shortName evidence="5">RNase T</shortName>
    </alternativeName>
</protein>
<feature type="site" description="Important for substrate binding and specificity" evidence="5">
    <location>
        <position position="75"/>
    </location>
</feature>
<feature type="binding site" evidence="5">
    <location>
        <position position="21"/>
    </location>
    <ligand>
        <name>Mg(2+)</name>
        <dbReference type="ChEBI" id="CHEBI:18420"/>
        <label>2</label>
        <note>catalytic</note>
    </ligand>
</feature>
<feature type="binding site" evidence="5">
    <location>
        <position position="23"/>
    </location>
    <ligand>
        <name>Mg(2+)</name>
        <dbReference type="ChEBI" id="CHEBI:18420"/>
        <label>2</label>
        <note>catalytic</note>
    </ligand>
</feature>
<evidence type="ECO:0000256" key="2">
    <source>
        <dbReference type="ARBA" id="ARBA00022722"/>
    </source>
</evidence>
<dbReference type="EC" id="3.1.13.-" evidence="5"/>
<keyword evidence="1 5" id="KW-0819">tRNA processing</keyword>
<dbReference type="Pfam" id="PF00929">
    <property type="entry name" value="RNase_T"/>
    <property type="match status" value="1"/>
</dbReference>
<dbReference type="PANTHER" id="PTHR30231">
    <property type="entry name" value="DNA POLYMERASE III SUBUNIT EPSILON"/>
    <property type="match status" value="1"/>
</dbReference>